<reference evidence="4" key="1">
    <citation type="journal article" date="2015" name="Nature">
        <title>Complex archaea that bridge the gap between prokaryotes and eukaryotes.</title>
        <authorList>
            <person name="Spang A."/>
            <person name="Saw J.H."/>
            <person name="Jorgensen S.L."/>
            <person name="Zaremba-Niedzwiedzka K."/>
            <person name="Martijn J."/>
            <person name="Lind A.E."/>
            <person name="van Eijk R."/>
            <person name="Schleper C."/>
            <person name="Guy L."/>
            <person name="Ettema T.J."/>
        </authorList>
    </citation>
    <scope>NUCLEOTIDE SEQUENCE</scope>
</reference>
<evidence type="ECO:0000256" key="1">
    <source>
        <dbReference type="ARBA" id="ARBA00022723"/>
    </source>
</evidence>
<dbReference type="PANTHER" id="PTHR45953:SF1">
    <property type="entry name" value="IDURONATE 2-SULFATASE"/>
    <property type="match status" value="1"/>
</dbReference>
<dbReference type="GO" id="GO:0005737">
    <property type="term" value="C:cytoplasm"/>
    <property type="evidence" value="ECO:0007669"/>
    <property type="project" value="TreeGrafter"/>
</dbReference>
<sequence length="492" mass="54566">MTDQQRADVSAREGFGLDTTPFLDGLARQGVWFDRSYTSAPVCAPARVSLHTGRYVSAHRCHSNWNGEHAVFTRDLFGVFRDSGYAAALVGKNHSNISPASGDSWLEAGHWGMVEDAPTDRTRQFNRFLKSIGMTALEPTPFPLEEQLPCRLVDGAQDWVRSVADEGEKPFLLWLSFPEPHNPYQVPEPYYSMFPPDDLPPTIADETALAGKSYPYQYNRARLEDAYPPFGEIIPRARANYFGMLRLIDDQVKRFVEFLGAQGLRDNTIIVFTSDHGDFVGEYGLMKKGPELPECLTRIPLQFTGPGIIAQPDPHPAHVSIVDVMPTLCDAIGADLPDGVQGRSLWPMLTGQPYPADEFRSAYVEQGIGGLHITAGDNYDPTQDGFTPASNGRWGSFDELNTVTQSGTMRMVRKGDWKLIVDMHGAGQLYNLADDPAELNNLYGQPNAATVQMNMLEELLAWILRVNDTLPTPGPRYTPQARTAKIGTDPIF</sequence>
<evidence type="ECO:0000256" key="2">
    <source>
        <dbReference type="ARBA" id="ARBA00022801"/>
    </source>
</evidence>
<name>A0A0F9UMA3_9ZZZZ</name>
<dbReference type="EMBL" id="LAZR01000092">
    <property type="protein sequence ID" value="KKN92769.1"/>
    <property type="molecule type" value="Genomic_DNA"/>
</dbReference>
<keyword evidence="1" id="KW-0479">Metal-binding</keyword>
<dbReference type="InterPro" id="IPR000917">
    <property type="entry name" value="Sulfatase_N"/>
</dbReference>
<dbReference type="Pfam" id="PF00884">
    <property type="entry name" value="Sulfatase"/>
    <property type="match status" value="1"/>
</dbReference>
<evidence type="ECO:0000313" key="4">
    <source>
        <dbReference type="EMBL" id="KKN92769.1"/>
    </source>
</evidence>
<protein>
    <recommendedName>
        <fullName evidence="3">Sulfatase N-terminal domain-containing protein</fullName>
    </recommendedName>
</protein>
<dbReference type="InterPro" id="IPR017850">
    <property type="entry name" value="Alkaline_phosphatase_core_sf"/>
</dbReference>
<gene>
    <name evidence="4" type="ORF">LCGC14_0205120</name>
</gene>
<dbReference type="GO" id="GO:0004423">
    <property type="term" value="F:iduronate-2-sulfatase activity"/>
    <property type="evidence" value="ECO:0007669"/>
    <property type="project" value="TreeGrafter"/>
</dbReference>
<feature type="domain" description="Sulfatase N-terminal" evidence="3">
    <location>
        <begin position="1"/>
        <end position="333"/>
    </location>
</feature>
<dbReference type="SUPFAM" id="SSF53649">
    <property type="entry name" value="Alkaline phosphatase-like"/>
    <property type="match status" value="1"/>
</dbReference>
<dbReference type="AlphaFoldDB" id="A0A0F9UMA3"/>
<dbReference type="PANTHER" id="PTHR45953">
    <property type="entry name" value="IDURONATE 2-SULFATASE"/>
    <property type="match status" value="1"/>
</dbReference>
<accession>A0A0F9UMA3</accession>
<dbReference type="GO" id="GO:0046872">
    <property type="term" value="F:metal ion binding"/>
    <property type="evidence" value="ECO:0007669"/>
    <property type="project" value="UniProtKB-KW"/>
</dbReference>
<keyword evidence="2" id="KW-0378">Hydrolase</keyword>
<organism evidence="4">
    <name type="scientific">marine sediment metagenome</name>
    <dbReference type="NCBI Taxonomy" id="412755"/>
    <lineage>
        <taxon>unclassified sequences</taxon>
        <taxon>metagenomes</taxon>
        <taxon>ecological metagenomes</taxon>
    </lineage>
</organism>
<dbReference type="Gene3D" id="3.40.720.10">
    <property type="entry name" value="Alkaline Phosphatase, subunit A"/>
    <property type="match status" value="1"/>
</dbReference>
<comment type="caution">
    <text evidence="4">The sequence shown here is derived from an EMBL/GenBank/DDBJ whole genome shotgun (WGS) entry which is preliminary data.</text>
</comment>
<evidence type="ECO:0000259" key="3">
    <source>
        <dbReference type="Pfam" id="PF00884"/>
    </source>
</evidence>
<proteinExistence type="predicted"/>